<protein>
    <recommendedName>
        <fullName evidence="1">Core domain-containing protein</fullName>
    </recommendedName>
</protein>
<dbReference type="InterPro" id="IPR035903">
    <property type="entry name" value="HesB-like_dom_sf"/>
</dbReference>
<name>A0A3B0RG09_9ZZZZ</name>
<evidence type="ECO:0000259" key="1">
    <source>
        <dbReference type="Pfam" id="PF01521"/>
    </source>
</evidence>
<dbReference type="Pfam" id="PF01521">
    <property type="entry name" value="Fe-S_biosyn"/>
    <property type="match status" value="1"/>
</dbReference>
<feature type="domain" description="Core" evidence="1">
    <location>
        <begin position="2"/>
        <end position="91"/>
    </location>
</feature>
<proteinExistence type="predicted"/>
<gene>
    <name evidence="2" type="ORF">MNBD_ACTINO01-2493</name>
</gene>
<accession>A0A3B0RG09</accession>
<organism evidence="2">
    <name type="scientific">hydrothermal vent metagenome</name>
    <dbReference type="NCBI Taxonomy" id="652676"/>
    <lineage>
        <taxon>unclassified sequences</taxon>
        <taxon>metagenomes</taxon>
        <taxon>ecological metagenomes</taxon>
    </lineage>
</organism>
<dbReference type="Gene3D" id="2.60.300.12">
    <property type="entry name" value="HesB-like domain"/>
    <property type="match status" value="1"/>
</dbReference>
<evidence type="ECO:0000313" key="2">
    <source>
        <dbReference type="EMBL" id="VAV90959.1"/>
    </source>
</evidence>
<dbReference type="SUPFAM" id="SSF89360">
    <property type="entry name" value="HesB-like domain"/>
    <property type="match status" value="1"/>
</dbReference>
<dbReference type="AlphaFoldDB" id="A0A3B0RG09"/>
<reference evidence="2" key="1">
    <citation type="submission" date="2018-06" db="EMBL/GenBank/DDBJ databases">
        <authorList>
            <person name="Zhirakovskaya E."/>
        </authorList>
    </citation>
    <scope>NUCLEOTIDE SEQUENCE</scope>
</reference>
<dbReference type="InterPro" id="IPR000361">
    <property type="entry name" value="ATAP_core_dom"/>
</dbReference>
<sequence length="110" mass="11647">MITITPEAQEKLHTIIASQSAAVGVRVSVVRGPHGCVHGWSLEVEGERRPDDRVFTYGGLELMVEPDLVEALSDAVIDYRENATGIGFRIDVPDPVGADGHGGNGGCGNH</sequence>
<dbReference type="EMBL" id="UOEI01000055">
    <property type="protein sequence ID" value="VAV90959.1"/>
    <property type="molecule type" value="Genomic_DNA"/>
</dbReference>